<accession>A0A495JMJ0</accession>
<sequence>MIPLTLMRLTGFVRTGRALAPLIAGLVVLAVLYGGGQAQAGEAYGVSAVVIFPVLAWQTKLLLDVEPDVARRLALVTVGSRGREAVAGLVAAGLAGIGTVAVALVLPWLLGGVVGPKDTGDLPLAEGIALGVWAHLLVLPAAVALGALASRAASDSPRYGVLILVGGVVGAIVFGLRDSVVPWLAPPMMATARATTSGPTGVRVVELTVHALLWSAAALALYGWLRRRRA</sequence>
<dbReference type="EMBL" id="RBKT01000001">
    <property type="protein sequence ID" value="RKR90051.1"/>
    <property type="molecule type" value="Genomic_DNA"/>
</dbReference>
<dbReference type="RefSeq" id="WP_121158395.1">
    <property type="nucleotide sequence ID" value="NZ_RBKT01000001.1"/>
</dbReference>
<protein>
    <recommendedName>
        <fullName evidence="4">ABC-2 type transport system permease protein</fullName>
    </recommendedName>
</protein>
<reference evidence="2 3" key="1">
    <citation type="submission" date="2018-10" db="EMBL/GenBank/DDBJ databases">
        <title>Sequencing the genomes of 1000 actinobacteria strains.</title>
        <authorList>
            <person name="Klenk H.-P."/>
        </authorList>
    </citation>
    <scope>NUCLEOTIDE SEQUENCE [LARGE SCALE GENOMIC DNA]</scope>
    <source>
        <strain evidence="2 3">DSM 45175</strain>
    </source>
</reference>
<evidence type="ECO:0000256" key="1">
    <source>
        <dbReference type="SAM" id="Phobius"/>
    </source>
</evidence>
<keyword evidence="1" id="KW-1133">Transmembrane helix</keyword>
<dbReference type="Proteomes" id="UP000277671">
    <property type="component" value="Unassembled WGS sequence"/>
</dbReference>
<keyword evidence="3" id="KW-1185">Reference proteome</keyword>
<feature type="transmembrane region" description="Helical" evidence="1">
    <location>
        <begin position="204"/>
        <end position="225"/>
    </location>
</feature>
<proteinExistence type="predicted"/>
<evidence type="ECO:0008006" key="4">
    <source>
        <dbReference type="Google" id="ProtNLM"/>
    </source>
</evidence>
<comment type="caution">
    <text evidence="2">The sequence shown here is derived from an EMBL/GenBank/DDBJ whole genome shotgun (WGS) entry which is preliminary data.</text>
</comment>
<gene>
    <name evidence="2" type="ORF">BDK92_4419</name>
</gene>
<feature type="transmembrane region" description="Helical" evidence="1">
    <location>
        <begin position="161"/>
        <end position="184"/>
    </location>
</feature>
<evidence type="ECO:0000313" key="2">
    <source>
        <dbReference type="EMBL" id="RKR90051.1"/>
    </source>
</evidence>
<feature type="transmembrane region" description="Helical" evidence="1">
    <location>
        <begin position="130"/>
        <end position="149"/>
    </location>
</feature>
<dbReference type="OrthoDB" id="3827914at2"/>
<evidence type="ECO:0000313" key="3">
    <source>
        <dbReference type="Proteomes" id="UP000277671"/>
    </source>
</evidence>
<keyword evidence="1" id="KW-0812">Transmembrane</keyword>
<keyword evidence="1" id="KW-0472">Membrane</keyword>
<feature type="transmembrane region" description="Helical" evidence="1">
    <location>
        <begin position="84"/>
        <end position="110"/>
    </location>
</feature>
<organism evidence="2 3">
    <name type="scientific">Micromonospora pisi</name>
    <dbReference type="NCBI Taxonomy" id="589240"/>
    <lineage>
        <taxon>Bacteria</taxon>
        <taxon>Bacillati</taxon>
        <taxon>Actinomycetota</taxon>
        <taxon>Actinomycetes</taxon>
        <taxon>Micromonosporales</taxon>
        <taxon>Micromonosporaceae</taxon>
        <taxon>Micromonospora</taxon>
    </lineage>
</organism>
<name>A0A495JMJ0_9ACTN</name>
<dbReference type="AlphaFoldDB" id="A0A495JMJ0"/>